<feature type="transmembrane region" description="Helical" evidence="1">
    <location>
        <begin position="70"/>
        <end position="98"/>
    </location>
</feature>
<evidence type="ECO:0000256" key="1">
    <source>
        <dbReference type="SAM" id="Phobius"/>
    </source>
</evidence>
<keyword evidence="1" id="KW-0812">Transmembrane</keyword>
<reference evidence="2 3" key="1">
    <citation type="submission" date="2019-07" db="EMBL/GenBank/DDBJ databases">
        <title>Reinekea sp. strain SSH23 genome sequencing and assembly.</title>
        <authorList>
            <person name="Kim I."/>
        </authorList>
    </citation>
    <scope>NUCLEOTIDE SEQUENCE [LARGE SCALE GENOMIC DNA]</scope>
    <source>
        <strain evidence="2 3">SSH23</strain>
    </source>
</reference>
<organism evidence="2 3">
    <name type="scientific">Reinekea thalattae</name>
    <dbReference type="NCBI Taxonomy" id="2593301"/>
    <lineage>
        <taxon>Bacteria</taxon>
        <taxon>Pseudomonadati</taxon>
        <taxon>Pseudomonadota</taxon>
        <taxon>Gammaproteobacteria</taxon>
        <taxon>Oceanospirillales</taxon>
        <taxon>Saccharospirillaceae</taxon>
        <taxon>Reinekea</taxon>
    </lineage>
</organism>
<dbReference type="Proteomes" id="UP000321764">
    <property type="component" value="Unassembled WGS sequence"/>
</dbReference>
<dbReference type="RefSeq" id="WP_147713430.1">
    <property type="nucleotide sequence ID" value="NZ_VKAD01000001.1"/>
</dbReference>
<feature type="transmembrane region" description="Helical" evidence="1">
    <location>
        <begin position="15"/>
        <end position="35"/>
    </location>
</feature>
<gene>
    <name evidence="2" type="ORF">FME95_05660</name>
</gene>
<feature type="transmembrane region" description="Helical" evidence="1">
    <location>
        <begin position="105"/>
        <end position="123"/>
    </location>
</feature>
<sequence>MSSAEVDDDQPKNGMIWPVSYVTGAINKTILFLLVTHFKKSLSIFIVVYLFSVAYISGPQSQVPKDYAILVYMSPLLVPLVLSLAYLLSTIVLWAFFAEDPESQLWWACFVYMTSIGPMFLIVHDDTYIFHTVPNMLIVLIVVNLLGTMIVLSSKYAYQIINNSRLILPTLLTIIFATWFEGSQAFAYSRIDTGDFLVDGCKTVVPRSKNGVPGTPYRVCDVSFEYKDGRHLFREMYVPDNGISYMEIRQAVFKHYSLR</sequence>
<keyword evidence="1" id="KW-0472">Membrane</keyword>
<accession>A0A5C8ZA40</accession>
<dbReference type="OrthoDB" id="6119929at2"/>
<dbReference type="EMBL" id="VKAD01000001">
    <property type="protein sequence ID" value="TXR54031.1"/>
    <property type="molecule type" value="Genomic_DNA"/>
</dbReference>
<keyword evidence="3" id="KW-1185">Reference proteome</keyword>
<name>A0A5C8ZA40_9GAMM</name>
<evidence type="ECO:0000313" key="2">
    <source>
        <dbReference type="EMBL" id="TXR54031.1"/>
    </source>
</evidence>
<feature type="transmembrane region" description="Helical" evidence="1">
    <location>
        <begin position="42"/>
        <end position="58"/>
    </location>
</feature>
<feature type="transmembrane region" description="Helical" evidence="1">
    <location>
        <begin position="164"/>
        <end position="180"/>
    </location>
</feature>
<evidence type="ECO:0000313" key="3">
    <source>
        <dbReference type="Proteomes" id="UP000321764"/>
    </source>
</evidence>
<feature type="transmembrane region" description="Helical" evidence="1">
    <location>
        <begin position="129"/>
        <end position="152"/>
    </location>
</feature>
<keyword evidence="1" id="KW-1133">Transmembrane helix</keyword>
<comment type="caution">
    <text evidence="2">The sequence shown here is derived from an EMBL/GenBank/DDBJ whole genome shotgun (WGS) entry which is preliminary data.</text>
</comment>
<protein>
    <submittedName>
        <fullName evidence="2">Uncharacterized protein</fullName>
    </submittedName>
</protein>
<proteinExistence type="predicted"/>
<dbReference type="AlphaFoldDB" id="A0A5C8ZA40"/>